<dbReference type="FunFam" id="3.30.430.20:FF:000004">
    <property type="entry name" value="Receptor-like serine-threonine protein kinase"/>
    <property type="match status" value="1"/>
</dbReference>
<accession>A0A8J5UXS6</accession>
<feature type="chain" id="PRO_5035197809" description="Gnk2-homologous domain-containing protein" evidence="2">
    <location>
        <begin position="46"/>
        <end position="300"/>
    </location>
</feature>
<dbReference type="PANTHER" id="PTHR32099:SF61">
    <property type="entry name" value="OS04G0316200 PROTEIN"/>
    <property type="match status" value="1"/>
</dbReference>
<dbReference type="Pfam" id="PF01657">
    <property type="entry name" value="Stress-antifung"/>
    <property type="match status" value="2"/>
</dbReference>
<feature type="domain" description="Gnk2-homologous" evidence="3">
    <location>
        <begin position="155"/>
        <end position="266"/>
    </location>
</feature>
<organism evidence="4 5">
    <name type="scientific">Zizania palustris</name>
    <name type="common">Northern wild rice</name>
    <dbReference type="NCBI Taxonomy" id="103762"/>
    <lineage>
        <taxon>Eukaryota</taxon>
        <taxon>Viridiplantae</taxon>
        <taxon>Streptophyta</taxon>
        <taxon>Embryophyta</taxon>
        <taxon>Tracheophyta</taxon>
        <taxon>Spermatophyta</taxon>
        <taxon>Magnoliopsida</taxon>
        <taxon>Liliopsida</taxon>
        <taxon>Poales</taxon>
        <taxon>Poaceae</taxon>
        <taxon>BOP clade</taxon>
        <taxon>Oryzoideae</taxon>
        <taxon>Oryzeae</taxon>
        <taxon>Zizaniinae</taxon>
        <taxon>Zizania</taxon>
    </lineage>
</organism>
<feature type="region of interest" description="Disordered" evidence="1">
    <location>
        <begin position="279"/>
        <end position="300"/>
    </location>
</feature>
<keyword evidence="2" id="KW-0732">Signal</keyword>
<dbReference type="InterPro" id="IPR002902">
    <property type="entry name" value="GNK2"/>
</dbReference>
<feature type="signal peptide" evidence="2">
    <location>
        <begin position="1"/>
        <end position="45"/>
    </location>
</feature>
<gene>
    <name evidence="4" type="ORF">GUJ93_ZPchr0182g2749</name>
</gene>
<dbReference type="OrthoDB" id="671329at2759"/>
<evidence type="ECO:0000256" key="1">
    <source>
        <dbReference type="SAM" id="MobiDB-lite"/>
    </source>
</evidence>
<comment type="caution">
    <text evidence="4">The sequence shown here is derived from an EMBL/GenBank/DDBJ whole genome shotgun (WGS) entry which is preliminary data.</text>
</comment>
<keyword evidence="5" id="KW-1185">Reference proteome</keyword>
<dbReference type="CDD" id="cd23509">
    <property type="entry name" value="Gnk2-like"/>
    <property type="match status" value="2"/>
</dbReference>
<dbReference type="PROSITE" id="PS51473">
    <property type="entry name" value="GNK2"/>
    <property type="match status" value="2"/>
</dbReference>
<evidence type="ECO:0000313" key="5">
    <source>
        <dbReference type="Proteomes" id="UP000729402"/>
    </source>
</evidence>
<feature type="domain" description="Gnk2-homologous" evidence="3">
    <location>
        <begin position="45"/>
        <end position="149"/>
    </location>
</feature>
<dbReference type="FunFam" id="3.30.430.20:FF:000002">
    <property type="entry name" value="Cysteine-rich receptor-like protein kinase 10"/>
    <property type="match status" value="1"/>
</dbReference>
<evidence type="ECO:0000313" key="4">
    <source>
        <dbReference type="EMBL" id="KAG8036286.1"/>
    </source>
</evidence>
<dbReference type="AlphaFoldDB" id="A0A8J5UXS6"/>
<dbReference type="EMBL" id="JAAALK010002131">
    <property type="protein sequence ID" value="KAG8036286.1"/>
    <property type="molecule type" value="Genomic_DNA"/>
</dbReference>
<reference evidence="4" key="2">
    <citation type="submission" date="2021-02" db="EMBL/GenBank/DDBJ databases">
        <authorList>
            <person name="Kimball J.A."/>
            <person name="Haas M.W."/>
            <person name="Macchietto M."/>
            <person name="Kono T."/>
            <person name="Duquette J."/>
            <person name="Shao M."/>
        </authorList>
    </citation>
    <scope>NUCLEOTIDE SEQUENCE</scope>
    <source>
        <tissue evidence="4">Fresh leaf tissue</tissue>
    </source>
</reference>
<proteinExistence type="predicted"/>
<protein>
    <recommendedName>
        <fullName evidence="3">Gnk2-homologous domain-containing protein</fullName>
    </recommendedName>
</protein>
<reference evidence="4" key="1">
    <citation type="journal article" date="2021" name="bioRxiv">
        <title>Whole Genome Assembly and Annotation of Northern Wild Rice, Zizania palustris L., Supports a Whole Genome Duplication in the Zizania Genus.</title>
        <authorList>
            <person name="Haas M."/>
            <person name="Kono T."/>
            <person name="Macchietto M."/>
            <person name="Millas R."/>
            <person name="McGilp L."/>
            <person name="Shao M."/>
            <person name="Duquette J."/>
            <person name="Hirsch C.N."/>
            <person name="Kimball J."/>
        </authorList>
    </citation>
    <scope>NUCLEOTIDE SEQUENCE</scope>
    <source>
        <tissue evidence="4">Fresh leaf tissue</tissue>
    </source>
</reference>
<evidence type="ECO:0000256" key="2">
    <source>
        <dbReference type="SAM" id="SignalP"/>
    </source>
</evidence>
<dbReference type="Proteomes" id="UP000729402">
    <property type="component" value="Unassembled WGS sequence"/>
</dbReference>
<evidence type="ECO:0000259" key="3">
    <source>
        <dbReference type="PROSITE" id="PS51473"/>
    </source>
</evidence>
<dbReference type="PANTHER" id="PTHR32099">
    <property type="entry name" value="CYSTEINE-RICH REPEAT SECRETORY PROTEIN"/>
    <property type="match status" value="1"/>
</dbReference>
<sequence length="300" mass="32302">MPVSPLPGNITVECVLLRRHAMGVHAFHALLFSAVLALPLAASQAQPWGFCGGNGNYSANSSYQSNLRQISREITSNASTSPSLFAAGSVGADPDKVYALAYCLSDSNASACATCVATAFQDAQQMCPYNKEVMISDDLCYLFFSNVNFLASTENTGLILAYNADNITGDVGRYNRAVKRLLNETAEGAVNSPRLFMRGAVPFDDPKYPNIYSMAQCTPEPDLSRADCRRCLDDLIGQWWQTFIPNTRGARIIGTRCTMRAEMYSFSSGMVLLPPEAAGPAPTPALAPPAVLGNSEERVT</sequence>
<name>A0A8J5UXS6_ZIZPA</name>